<gene>
    <name evidence="4" type="ORF">SNOG_07536</name>
</gene>
<dbReference type="OMA" id="FHEIWSD"/>
<feature type="region of interest" description="Disordered" evidence="3">
    <location>
        <begin position="85"/>
        <end position="133"/>
    </location>
</feature>
<dbReference type="SUPFAM" id="SSF50978">
    <property type="entry name" value="WD40 repeat-like"/>
    <property type="match status" value="1"/>
</dbReference>
<dbReference type="Gene3D" id="2.130.10.10">
    <property type="entry name" value="YVTN repeat-like/Quinoprotein amine dehydrogenase"/>
    <property type="match status" value="1"/>
</dbReference>
<evidence type="ECO:0000256" key="2">
    <source>
        <dbReference type="ARBA" id="ARBA00022737"/>
    </source>
</evidence>
<dbReference type="GO" id="GO:1990757">
    <property type="term" value="F:ubiquitin ligase activator activity"/>
    <property type="evidence" value="ECO:0000318"/>
    <property type="project" value="GO_Central"/>
</dbReference>
<dbReference type="SMART" id="SM00320">
    <property type="entry name" value="WD40"/>
    <property type="match status" value="3"/>
</dbReference>
<evidence type="ECO:0008006" key="6">
    <source>
        <dbReference type="Google" id="ProtNLM"/>
    </source>
</evidence>
<proteinExistence type="predicted"/>
<name>Q0UL28_PHANO</name>
<dbReference type="VEuPathDB" id="FungiDB:JI435_000920"/>
<dbReference type="InterPro" id="IPR033010">
    <property type="entry name" value="Cdc20/Fizzy"/>
</dbReference>
<organism evidence="4 5">
    <name type="scientific">Phaeosphaeria nodorum (strain SN15 / ATCC MYA-4574 / FGSC 10173)</name>
    <name type="common">Glume blotch fungus</name>
    <name type="synonym">Parastagonospora nodorum</name>
    <dbReference type="NCBI Taxonomy" id="321614"/>
    <lineage>
        <taxon>Eukaryota</taxon>
        <taxon>Fungi</taxon>
        <taxon>Dikarya</taxon>
        <taxon>Ascomycota</taxon>
        <taxon>Pezizomycotina</taxon>
        <taxon>Dothideomycetes</taxon>
        <taxon>Pleosporomycetidae</taxon>
        <taxon>Pleosporales</taxon>
        <taxon>Pleosporineae</taxon>
        <taxon>Phaeosphaeriaceae</taxon>
        <taxon>Parastagonospora</taxon>
    </lineage>
</organism>
<dbReference type="InterPro" id="IPR001680">
    <property type="entry name" value="WD40_rpt"/>
</dbReference>
<feature type="region of interest" description="Disordered" evidence="3">
    <location>
        <begin position="1"/>
        <end position="42"/>
    </location>
</feature>
<evidence type="ECO:0000313" key="4">
    <source>
        <dbReference type="EMBL" id="EAT85002.1"/>
    </source>
</evidence>
<feature type="region of interest" description="Disordered" evidence="3">
    <location>
        <begin position="218"/>
        <end position="298"/>
    </location>
</feature>
<feature type="compositionally biased region" description="Basic and acidic residues" evidence="3">
    <location>
        <begin position="266"/>
        <end position="286"/>
    </location>
</feature>
<sequence>MSDSDDETSSYRSGFVTPPLSPSKTVDTEGWFSPRTPGSPRKIRSCLLSRNICADEQSPFFTPPASPTKSKSTFHLGALTVPELPRTTDRSIPITADNDSPTKRCTRSYISRSSSPSSSTSARMNSLSSPSSILHPHENSEVFSVADPVAPNTERWLEPIRRTSYRTVSDSITAEATRPCSFNHDQDVVIPSLQSQAPHITIKDITDKQSLSMTNLRRLPHRSSSSPLRPSQWAIRGGLSQSPRRGQAFTPDRYIACRRPPAVTRESFELNKPDQRREADQADRGSRPTVDPFSRRLRRSGRLNDELNGLREAHSLLNRRVSARRRNTSLLQRRNFQTTGARQISAGAVWNVGGPSAVSDTVTAVSTGRNGVLGSGTNAPLYTSTFLNRADPEAELAAYERRLALALDVDQTDRILQHSPLPTAMCKSMQNEMAKHAKPAWRDGAWIKDVLDAPQLRDDYYCTLLAYSTTAKCLAVGLGNFVHLWSERSGVDTPQSLNAIPTGSVLDVRHVTSLDFSSAQGGQAILAVGRADGRITLWSPFDSEPRFDAIQPKPVSCVSWRPTTIQRPSLRDRAMTVTTEELIIGDEVGHIYFYSIEWPSEDQSALFGWHGAMTLLARMVIHTQQICGLAWAADGELFASGGNDNNCFLFETKKVLRVESNSGNPPVDLDVRQGPSGEAIYTVADRSGPVLHLQHTTARHTWTLNAAVKAMAFCPWQRGLLAVGGGSNDRCIHFYHTRSGTCLATIDCAAQVTSLVWSQTRREIAATFGFAQPEHPYRIAVFAWPSCEQVVSVPWWDENRALCAVAYPGGPTSPPTNDDGRDGSTARREEGCIVVAASDMAIRFHEIWGDKRGNAGVAGIKVGNQGR</sequence>
<accession>Q0UL28</accession>
<dbReference type="RefSeq" id="XP_001797871.1">
    <property type="nucleotide sequence ID" value="XM_001797819.1"/>
</dbReference>
<dbReference type="PANTHER" id="PTHR19918:SF5">
    <property type="entry name" value="MEIOSIS-SPECIFIC APC_C ACTIVATOR PROTEIN AMA1"/>
    <property type="match status" value="1"/>
</dbReference>
<dbReference type="InterPro" id="IPR015943">
    <property type="entry name" value="WD40/YVTN_repeat-like_dom_sf"/>
</dbReference>
<dbReference type="GO" id="GO:0031145">
    <property type="term" value="P:anaphase-promoting complex-dependent catabolic process"/>
    <property type="evidence" value="ECO:0000318"/>
    <property type="project" value="GO_Central"/>
</dbReference>
<protein>
    <recommendedName>
        <fullName evidence="6">Anaphase-promoting complex subunit 4 WD40 domain-containing protein</fullName>
    </recommendedName>
</protein>
<dbReference type="GeneID" id="5974764"/>
<dbReference type="Pfam" id="PF00400">
    <property type="entry name" value="WD40"/>
    <property type="match status" value="1"/>
</dbReference>
<dbReference type="Proteomes" id="UP000001055">
    <property type="component" value="Unassembled WGS sequence"/>
</dbReference>
<dbReference type="AlphaFoldDB" id="Q0UL28"/>
<dbReference type="GO" id="GO:0010997">
    <property type="term" value="F:anaphase-promoting complex binding"/>
    <property type="evidence" value="ECO:0000318"/>
    <property type="project" value="GO_Central"/>
</dbReference>
<keyword evidence="1" id="KW-0853">WD repeat</keyword>
<dbReference type="GO" id="GO:1905786">
    <property type="term" value="P:positive regulation of anaphase-promoting complex-dependent catabolic process"/>
    <property type="evidence" value="ECO:0000318"/>
    <property type="project" value="GO_Central"/>
</dbReference>
<dbReference type="PANTHER" id="PTHR19918">
    <property type="entry name" value="CELL DIVISION CYCLE 20 CDC20 FIZZY -RELATED"/>
    <property type="match status" value="1"/>
</dbReference>
<feature type="compositionally biased region" description="Low complexity" evidence="3">
    <location>
        <begin position="222"/>
        <end position="231"/>
    </location>
</feature>
<feature type="compositionally biased region" description="Low complexity" evidence="3">
    <location>
        <begin position="107"/>
        <end position="133"/>
    </location>
</feature>
<dbReference type="InterPro" id="IPR036322">
    <property type="entry name" value="WD40_repeat_dom_sf"/>
</dbReference>
<evidence type="ECO:0000256" key="3">
    <source>
        <dbReference type="SAM" id="MobiDB-lite"/>
    </source>
</evidence>
<keyword evidence="2" id="KW-0677">Repeat</keyword>
<dbReference type="GO" id="GO:0005680">
    <property type="term" value="C:anaphase-promoting complex"/>
    <property type="evidence" value="ECO:0000318"/>
    <property type="project" value="GO_Central"/>
</dbReference>
<dbReference type="KEGG" id="pno:SNOG_07536"/>
<dbReference type="STRING" id="321614.Q0UL28"/>
<evidence type="ECO:0000313" key="5">
    <source>
        <dbReference type="Proteomes" id="UP000001055"/>
    </source>
</evidence>
<evidence type="ECO:0000256" key="1">
    <source>
        <dbReference type="ARBA" id="ARBA00022574"/>
    </source>
</evidence>
<dbReference type="VEuPathDB" id="FungiDB:JI435_075360"/>
<reference evidence="5" key="1">
    <citation type="journal article" date="2007" name="Plant Cell">
        <title>Dothideomycete-plant interactions illuminated by genome sequencing and EST analysis of the wheat pathogen Stagonospora nodorum.</title>
        <authorList>
            <person name="Hane J.K."/>
            <person name="Lowe R.G."/>
            <person name="Solomon P.S."/>
            <person name="Tan K.C."/>
            <person name="Schoch C.L."/>
            <person name="Spatafora J.W."/>
            <person name="Crous P.W."/>
            <person name="Kodira C."/>
            <person name="Birren B.W."/>
            <person name="Galagan J.E."/>
            <person name="Torriani S.F."/>
            <person name="McDonald B.A."/>
            <person name="Oliver R.P."/>
        </authorList>
    </citation>
    <scope>NUCLEOTIDE SEQUENCE [LARGE SCALE GENOMIC DNA]</scope>
    <source>
        <strain evidence="5">SN15 / ATCC MYA-4574 / FGSC 10173</strain>
    </source>
</reference>
<dbReference type="InParanoid" id="Q0UL28"/>
<dbReference type="EMBL" id="CH445335">
    <property type="protein sequence ID" value="EAT85002.1"/>
    <property type="molecule type" value="Genomic_DNA"/>
</dbReference>